<name>A0A9E6MZ75_9PROT</name>
<gene>
    <name evidence="1" type="ORF">JZL65_01560</name>
</gene>
<dbReference type="AlphaFoldDB" id="A0A9E6MZ75"/>
<dbReference type="Gene3D" id="1.10.1220.10">
    <property type="entry name" value="Met repressor-like"/>
    <property type="match status" value="1"/>
</dbReference>
<dbReference type="InterPro" id="IPR013321">
    <property type="entry name" value="Arc_rbn_hlx_hlx"/>
</dbReference>
<proteinExistence type="predicted"/>
<accession>A0A9E6MZ75</accession>
<dbReference type="EMBL" id="CP071137">
    <property type="protein sequence ID" value="QWY77802.1"/>
    <property type="molecule type" value="Genomic_DNA"/>
</dbReference>
<protein>
    <submittedName>
        <fullName evidence="1">Uncharacterized protein</fullName>
    </submittedName>
</protein>
<dbReference type="RefSeq" id="WP_273145272.1">
    <property type="nucleotide sequence ID" value="NZ_CP053675.1"/>
</dbReference>
<evidence type="ECO:0000313" key="2">
    <source>
        <dbReference type="Proteomes" id="UP000683551"/>
    </source>
</evidence>
<dbReference type="GO" id="GO:0006355">
    <property type="term" value="P:regulation of DNA-templated transcription"/>
    <property type="evidence" value="ECO:0007669"/>
    <property type="project" value="InterPro"/>
</dbReference>
<dbReference type="InterPro" id="IPR010985">
    <property type="entry name" value="Ribbon_hlx_hlx"/>
</dbReference>
<organism evidence="1 2">
    <name type="scientific">Ferrovum myxofaciens</name>
    <dbReference type="NCBI Taxonomy" id="416213"/>
    <lineage>
        <taxon>Bacteria</taxon>
        <taxon>Pseudomonadati</taxon>
        <taxon>Pseudomonadota</taxon>
        <taxon>Betaproteobacteria</taxon>
        <taxon>Ferrovales</taxon>
        <taxon>Ferrovaceae</taxon>
        <taxon>Ferrovum</taxon>
    </lineage>
</organism>
<dbReference type="Proteomes" id="UP000683551">
    <property type="component" value="Chromosome"/>
</dbReference>
<dbReference type="SUPFAM" id="SSF47598">
    <property type="entry name" value="Ribbon-helix-helix"/>
    <property type="match status" value="1"/>
</dbReference>
<evidence type="ECO:0000313" key="1">
    <source>
        <dbReference type="EMBL" id="QWY77802.1"/>
    </source>
</evidence>
<sequence>MEKKKNYDYTATKRNASLKKRLVETGGVRMSLNLDGQRVNKIDALIKNGRAETRSEMIRLLIDEAEDL</sequence>
<reference evidence="1" key="1">
    <citation type="submission" date="2021-02" db="EMBL/GenBank/DDBJ databases">
        <title>Comparative genomics of Ferrovum myxofaciens strains, predominant extremophile bacteria forming large biofilm stalactites in acid mine ecosystems.</title>
        <authorList>
            <person name="Burkartova K."/>
            <person name="Ridl J."/>
            <person name="Pajer P."/>
            <person name="Falteisek L."/>
        </authorList>
    </citation>
    <scope>NUCLEOTIDE SEQUENCE</scope>
    <source>
        <strain evidence="1">MI1III</strain>
    </source>
</reference>